<keyword evidence="3" id="KW-1185">Reference proteome</keyword>
<dbReference type="PANTHER" id="PTHR47327:SF18">
    <property type="entry name" value="PAN DOMAIN PROTEIN"/>
    <property type="match status" value="1"/>
</dbReference>
<dbReference type="EMBL" id="WIXE01023029">
    <property type="protein sequence ID" value="KAK5966856.1"/>
    <property type="molecule type" value="Genomic_DNA"/>
</dbReference>
<feature type="domain" description="Apple" evidence="1">
    <location>
        <begin position="13"/>
        <end position="99"/>
    </location>
</feature>
<evidence type="ECO:0000259" key="1">
    <source>
        <dbReference type="PROSITE" id="PS50948"/>
    </source>
</evidence>
<dbReference type="GO" id="GO:0009653">
    <property type="term" value="P:anatomical structure morphogenesis"/>
    <property type="evidence" value="ECO:0007669"/>
    <property type="project" value="TreeGrafter"/>
</dbReference>
<dbReference type="PROSITE" id="PS50948">
    <property type="entry name" value="PAN"/>
    <property type="match status" value="1"/>
</dbReference>
<evidence type="ECO:0000313" key="3">
    <source>
        <dbReference type="Proteomes" id="UP001331761"/>
    </source>
</evidence>
<organism evidence="2 3">
    <name type="scientific">Trichostrongylus colubriformis</name>
    <name type="common">Black scour worm</name>
    <dbReference type="NCBI Taxonomy" id="6319"/>
    <lineage>
        <taxon>Eukaryota</taxon>
        <taxon>Metazoa</taxon>
        <taxon>Ecdysozoa</taxon>
        <taxon>Nematoda</taxon>
        <taxon>Chromadorea</taxon>
        <taxon>Rhabditida</taxon>
        <taxon>Rhabditina</taxon>
        <taxon>Rhabditomorpha</taxon>
        <taxon>Strongyloidea</taxon>
        <taxon>Trichostrongylidae</taxon>
        <taxon>Trichostrongylus</taxon>
    </lineage>
</organism>
<dbReference type="Pfam" id="PF00024">
    <property type="entry name" value="PAN_1"/>
    <property type="match status" value="1"/>
</dbReference>
<accession>A0AAN8IBL5</accession>
<dbReference type="PANTHER" id="PTHR47327">
    <property type="entry name" value="FI18240P1-RELATED"/>
    <property type="match status" value="1"/>
</dbReference>
<dbReference type="AlphaFoldDB" id="A0AAN8IBL5"/>
<comment type="caution">
    <text evidence="2">The sequence shown here is derived from an EMBL/GenBank/DDBJ whole genome shotgun (WGS) entry which is preliminary data.</text>
</comment>
<proteinExistence type="predicted"/>
<dbReference type="SMART" id="SM00473">
    <property type="entry name" value="PAN_AP"/>
    <property type="match status" value="1"/>
</dbReference>
<gene>
    <name evidence="2" type="ORF">GCK32_015394</name>
</gene>
<dbReference type="Gene3D" id="3.50.4.10">
    <property type="entry name" value="Hepatocyte Growth Factor"/>
    <property type="match status" value="1"/>
</dbReference>
<name>A0AAN8IBL5_TRICO</name>
<dbReference type="SUPFAM" id="SSF57414">
    <property type="entry name" value="Hairpin loop containing domain-like"/>
    <property type="match status" value="1"/>
</dbReference>
<dbReference type="InterPro" id="IPR003609">
    <property type="entry name" value="Pan_app"/>
</dbReference>
<feature type="non-terminal residue" evidence="2">
    <location>
        <position position="1"/>
    </location>
</feature>
<evidence type="ECO:0000313" key="2">
    <source>
        <dbReference type="EMBL" id="KAK5966856.1"/>
    </source>
</evidence>
<dbReference type="Proteomes" id="UP001331761">
    <property type="component" value="Unassembled WGS sequence"/>
</dbReference>
<reference evidence="2 3" key="1">
    <citation type="submission" date="2019-10" db="EMBL/GenBank/DDBJ databases">
        <title>Assembly and Annotation for the nematode Trichostrongylus colubriformis.</title>
        <authorList>
            <person name="Martin J."/>
        </authorList>
    </citation>
    <scope>NUCLEOTIDE SEQUENCE [LARGE SCALE GENOMIC DNA]</scope>
    <source>
        <strain evidence="2">G859</strain>
        <tissue evidence="2">Whole worm</tissue>
    </source>
</reference>
<protein>
    <submittedName>
        <fullName evidence="2">PAN domain protein</fullName>
    </submittedName>
</protein>
<sequence>NTTEFRRASGAVCVGENATTYLRSEGTRLMEFAIHSIKNVTLNMCANACSLRSEGHECSSFEYDARSQECSIHAEDGQPFGASVLTKTDRPIAFFQQVCVRGKIMVSKKFLHKVKVSNSKDPNFATPQ</sequence>
<dbReference type="InterPro" id="IPR052774">
    <property type="entry name" value="Celegans_DevNeuronal_Protein"/>
</dbReference>